<dbReference type="InterPro" id="IPR016193">
    <property type="entry name" value="Cytidine_deaminase-like"/>
</dbReference>
<dbReference type="RefSeq" id="XP_023624740.1">
    <property type="nucleotide sequence ID" value="XM_023768972.1"/>
</dbReference>
<dbReference type="Gene3D" id="3.40.140.10">
    <property type="entry name" value="Cytidine Deaminase, domain 2"/>
    <property type="match status" value="1"/>
</dbReference>
<evidence type="ECO:0000313" key="3">
    <source>
        <dbReference type="EMBL" id="CZT17849.1"/>
    </source>
</evidence>
<dbReference type="SUPFAM" id="SSF53927">
    <property type="entry name" value="Cytidine deaminase-like"/>
    <property type="match status" value="1"/>
</dbReference>
<dbReference type="Proteomes" id="UP000225277">
    <property type="component" value="Unassembled WGS sequence"/>
</dbReference>
<dbReference type="PROSITE" id="PS51747">
    <property type="entry name" value="CYT_DCMP_DEAMINASES_2"/>
    <property type="match status" value="1"/>
</dbReference>
<feature type="domain" description="CMP/dCMP-type deaminase" evidence="2">
    <location>
        <begin position="43"/>
        <end position="176"/>
    </location>
</feature>
<dbReference type="Pfam" id="PF00383">
    <property type="entry name" value="dCMP_cyt_deam_1"/>
    <property type="match status" value="1"/>
</dbReference>
<accession>A0A2D3V8M5</accession>
<dbReference type="PANTHER" id="PTHR11079:SF203">
    <property type="entry name" value="CMP_DCMP-TYPE DEAMINASE DOMAIN-CONTAINING PROTEIN"/>
    <property type="match status" value="1"/>
</dbReference>
<feature type="signal peptide" evidence="1">
    <location>
        <begin position="1"/>
        <end position="16"/>
    </location>
</feature>
<dbReference type="OrthoDB" id="408702at2759"/>
<dbReference type="GeneID" id="35598883"/>
<dbReference type="GO" id="GO:0002100">
    <property type="term" value="P:tRNA wobble adenosine to inosine editing"/>
    <property type="evidence" value="ECO:0007669"/>
    <property type="project" value="TreeGrafter"/>
</dbReference>
<sequence length="233" mass="25258">MRPILTILPLIGLAVSHLHTKEQSASQYPLSEPHLTINGIPFNTRVHWMRRANQALSDLVSPCPFGAFGTVVVNHTDTTGLGELVCIGANSISSTGNPTLHGEIAAINNCTSVLTSPDGPYKLTPSEAQAAFSSLSLYTNAESCPMCASAIRWAGFREYIYGTSIDRLIEKGWGQIRVGSMEIFKQSFDLGSAGRLIGEVLTNETDPYFSWQYDPEYPCPAGCGRVEGRCVEV</sequence>
<evidence type="ECO:0000313" key="4">
    <source>
        <dbReference type="Proteomes" id="UP000225277"/>
    </source>
</evidence>
<dbReference type="EMBL" id="FJUY01000004">
    <property type="protein sequence ID" value="CZT17849.1"/>
    <property type="molecule type" value="Genomic_DNA"/>
</dbReference>
<proteinExistence type="predicted"/>
<name>A0A2D3V8M5_9PEZI</name>
<gene>
    <name evidence="3" type="ORF">RCC_03685</name>
</gene>
<dbReference type="CDD" id="cd01285">
    <property type="entry name" value="nucleoside_deaminase"/>
    <property type="match status" value="1"/>
</dbReference>
<organism evidence="3 4">
    <name type="scientific">Ramularia collo-cygni</name>
    <dbReference type="NCBI Taxonomy" id="112498"/>
    <lineage>
        <taxon>Eukaryota</taxon>
        <taxon>Fungi</taxon>
        <taxon>Dikarya</taxon>
        <taxon>Ascomycota</taxon>
        <taxon>Pezizomycotina</taxon>
        <taxon>Dothideomycetes</taxon>
        <taxon>Dothideomycetidae</taxon>
        <taxon>Mycosphaerellales</taxon>
        <taxon>Mycosphaerellaceae</taxon>
        <taxon>Ramularia</taxon>
    </lineage>
</organism>
<dbReference type="AlphaFoldDB" id="A0A2D3V8M5"/>
<dbReference type="GO" id="GO:0052717">
    <property type="term" value="F:tRNA-specific adenosine-34 deaminase activity"/>
    <property type="evidence" value="ECO:0007669"/>
    <property type="project" value="TreeGrafter"/>
</dbReference>
<feature type="chain" id="PRO_5013871346" evidence="1">
    <location>
        <begin position="17"/>
        <end position="233"/>
    </location>
</feature>
<dbReference type="InterPro" id="IPR002125">
    <property type="entry name" value="CMP_dCMP_dom"/>
</dbReference>
<evidence type="ECO:0000256" key="1">
    <source>
        <dbReference type="SAM" id="SignalP"/>
    </source>
</evidence>
<evidence type="ECO:0000259" key="2">
    <source>
        <dbReference type="PROSITE" id="PS51747"/>
    </source>
</evidence>
<reference evidence="3 4" key="1">
    <citation type="submission" date="2016-03" db="EMBL/GenBank/DDBJ databases">
        <authorList>
            <person name="Ploux O."/>
        </authorList>
    </citation>
    <scope>NUCLEOTIDE SEQUENCE [LARGE SCALE GENOMIC DNA]</scope>
    <source>
        <strain evidence="3 4">URUG2</strain>
    </source>
</reference>
<dbReference type="STRING" id="112498.A0A2D3V8M5"/>
<dbReference type="PANTHER" id="PTHR11079">
    <property type="entry name" value="CYTOSINE DEAMINASE FAMILY MEMBER"/>
    <property type="match status" value="1"/>
</dbReference>
<keyword evidence="4" id="KW-1185">Reference proteome</keyword>
<keyword evidence="1" id="KW-0732">Signal</keyword>
<protein>
    <submittedName>
        <fullName evidence="3">Related to TAD2-subunit of tRNA-specific adenosine-34 deaminase</fullName>
    </submittedName>
</protein>